<dbReference type="AlphaFoldDB" id="A0A263CZ48"/>
<evidence type="ECO:0000313" key="5">
    <source>
        <dbReference type="Proteomes" id="UP000242444"/>
    </source>
</evidence>
<name>A0A263CZ48_9PSEU</name>
<evidence type="ECO:0000256" key="2">
    <source>
        <dbReference type="ARBA" id="ARBA00022679"/>
    </source>
</evidence>
<dbReference type="EMBL" id="NKYE01000014">
    <property type="protein sequence ID" value="OZM71239.1"/>
    <property type="molecule type" value="Genomic_DNA"/>
</dbReference>
<dbReference type="Gene3D" id="3.40.50.2000">
    <property type="entry name" value="Glycogen Phosphorylase B"/>
    <property type="match status" value="2"/>
</dbReference>
<keyword evidence="5" id="KW-1185">Reference proteome</keyword>
<sequence>MAQHALSDGAAGPSGPSATERSIRYVLAGYPGGRPEEGITLPGSVFFVAAPAAGHVTVTLPLVRELTRRGIEVVYATGAEQIGATEAAGARGFELPWTLDAGWLSSERFSTTTFVDFLDGLLTSAAPHLDRLVAQGRERDAAAVCFDAAVAPIGIALAQRLGVPAVSVTGSMAVNEHLPLHRLLPPDFRPDNEALVRHAGHLAQFSTDQGLDGPLLPMVQPEVPLRLVFLPAAFQIAADTFDSTWQFVGPTLAPSEDAAASDDRPLLVVSLGSAFTDRPDLFRACADAFAGSSWRVVMATGRTPLAELGPLPANVEATPWIPQQRLLRQATAFVSHAGTTAIMEAFSLGVPLVMLPQVSEHFLNADRVAELGLGVTLDPTDLSPRTLRDTVEGLAEDTVVRDRLSWMANEIAATGGAPRAADAVLELTSAGN</sequence>
<proteinExistence type="inferred from homology"/>
<keyword evidence="2 4" id="KW-0808">Transferase</keyword>
<protein>
    <submittedName>
        <fullName evidence="4">Glycosyl transferase</fullName>
    </submittedName>
</protein>
<accession>A0A263CZ48</accession>
<dbReference type="PANTHER" id="PTHR21015">
    <property type="entry name" value="UDP-N-ACETYLGLUCOSAMINE--N-ACETYLMURAMYL-(PENTAPEPTIDE) PYROPHOSPHORYL-UNDECAPRENOL N-ACETYLGLUCOSAMINE TRANSFERASE 1"/>
    <property type="match status" value="1"/>
</dbReference>
<reference evidence="4 5" key="1">
    <citation type="submission" date="2017-07" db="EMBL/GenBank/DDBJ databases">
        <title>Amycolatopsis antarcticus sp. nov., isolated from the surface of an Antarcticus brown macroalga.</title>
        <authorList>
            <person name="Wang J."/>
            <person name="Leiva S."/>
            <person name="Huang J."/>
            <person name="Huang Y."/>
        </authorList>
    </citation>
    <scope>NUCLEOTIDE SEQUENCE [LARGE SCALE GENOMIC DNA]</scope>
    <source>
        <strain evidence="4 5">AU-G6</strain>
    </source>
</reference>
<dbReference type="PANTHER" id="PTHR21015:SF22">
    <property type="entry name" value="GLYCOSYLTRANSFERASE"/>
    <property type="match status" value="1"/>
</dbReference>
<dbReference type="InParanoid" id="A0A263CZ48"/>
<comment type="similarity">
    <text evidence="1">Belongs to the UDP-glycosyltransferase family.</text>
</comment>
<dbReference type="Pfam" id="PF06722">
    <property type="entry name" value="EryCIII-like_C"/>
    <property type="match status" value="1"/>
</dbReference>
<comment type="caution">
    <text evidence="4">The sequence shown here is derived from an EMBL/GenBank/DDBJ whole genome shotgun (WGS) entry which is preliminary data.</text>
</comment>
<dbReference type="Proteomes" id="UP000242444">
    <property type="component" value="Unassembled WGS sequence"/>
</dbReference>
<evidence type="ECO:0000313" key="4">
    <source>
        <dbReference type="EMBL" id="OZM71239.1"/>
    </source>
</evidence>
<dbReference type="GO" id="GO:0008194">
    <property type="term" value="F:UDP-glycosyltransferase activity"/>
    <property type="evidence" value="ECO:0007669"/>
    <property type="project" value="InterPro"/>
</dbReference>
<feature type="domain" description="Erythromycin biosynthesis protein CIII-like C-terminal" evidence="3">
    <location>
        <begin position="296"/>
        <end position="414"/>
    </location>
</feature>
<dbReference type="SUPFAM" id="SSF53756">
    <property type="entry name" value="UDP-Glycosyltransferase/glycogen phosphorylase"/>
    <property type="match status" value="1"/>
</dbReference>
<dbReference type="CDD" id="cd03784">
    <property type="entry name" value="GT1_Gtf-like"/>
    <property type="match status" value="1"/>
</dbReference>
<gene>
    <name evidence="4" type="ORF">CFN78_20785</name>
</gene>
<dbReference type="NCBIfam" id="TIGR01426">
    <property type="entry name" value="MGT"/>
    <property type="match status" value="1"/>
</dbReference>
<dbReference type="InterPro" id="IPR006326">
    <property type="entry name" value="UDPGT_MGT-like"/>
</dbReference>
<evidence type="ECO:0000256" key="1">
    <source>
        <dbReference type="ARBA" id="ARBA00009995"/>
    </source>
</evidence>
<dbReference type="GO" id="GO:0016758">
    <property type="term" value="F:hexosyltransferase activity"/>
    <property type="evidence" value="ECO:0007669"/>
    <property type="project" value="InterPro"/>
</dbReference>
<dbReference type="OrthoDB" id="6620093at2"/>
<evidence type="ECO:0000259" key="3">
    <source>
        <dbReference type="Pfam" id="PF06722"/>
    </source>
</evidence>
<dbReference type="FunFam" id="3.40.50.2000:FF:000072">
    <property type="entry name" value="Glycosyl transferase"/>
    <property type="match status" value="1"/>
</dbReference>
<dbReference type="InterPro" id="IPR010610">
    <property type="entry name" value="EryCIII-like_C"/>
</dbReference>
<dbReference type="PROSITE" id="PS00375">
    <property type="entry name" value="UDPGT"/>
    <property type="match status" value="1"/>
</dbReference>
<dbReference type="InterPro" id="IPR002213">
    <property type="entry name" value="UDP_glucos_trans"/>
</dbReference>
<organism evidence="4 5">
    <name type="scientific">Amycolatopsis antarctica</name>
    <dbReference type="NCBI Taxonomy" id="1854586"/>
    <lineage>
        <taxon>Bacteria</taxon>
        <taxon>Bacillati</taxon>
        <taxon>Actinomycetota</taxon>
        <taxon>Actinomycetes</taxon>
        <taxon>Pseudonocardiales</taxon>
        <taxon>Pseudonocardiaceae</taxon>
        <taxon>Amycolatopsis</taxon>
    </lineage>
</organism>
<dbReference type="InterPro" id="IPR035595">
    <property type="entry name" value="UDP_glycos_trans_CS"/>
</dbReference>